<gene>
    <name evidence="2" type="ORF">SDC9_196489</name>
</gene>
<feature type="region of interest" description="Disordered" evidence="1">
    <location>
        <begin position="1"/>
        <end position="38"/>
    </location>
</feature>
<accession>A0A645ICB1</accession>
<name>A0A645ICB1_9ZZZZ</name>
<reference evidence="2" key="1">
    <citation type="submission" date="2019-08" db="EMBL/GenBank/DDBJ databases">
        <authorList>
            <person name="Kucharzyk K."/>
            <person name="Murdoch R.W."/>
            <person name="Higgins S."/>
            <person name="Loffler F."/>
        </authorList>
    </citation>
    <scope>NUCLEOTIDE SEQUENCE</scope>
</reference>
<proteinExistence type="predicted"/>
<dbReference type="AlphaFoldDB" id="A0A645ICB1"/>
<comment type="caution">
    <text evidence="2">The sequence shown here is derived from an EMBL/GenBank/DDBJ whole genome shotgun (WGS) entry which is preliminary data.</text>
</comment>
<sequence>MQRHGGRGDQHARAARQRHANGRNAVGQRFSDPGSGLHDSDGTTWFRLAFIDFSELGLAQRLRDLGRHFSLPITTAKSRHGPDHGIKGIQGLFSPLFFMHFSVF</sequence>
<feature type="compositionally biased region" description="Basic and acidic residues" evidence="1">
    <location>
        <begin position="1"/>
        <end position="12"/>
    </location>
</feature>
<evidence type="ECO:0000313" key="2">
    <source>
        <dbReference type="EMBL" id="MPN48877.1"/>
    </source>
</evidence>
<protein>
    <submittedName>
        <fullName evidence="2">Uncharacterized protein</fullName>
    </submittedName>
</protein>
<organism evidence="2">
    <name type="scientific">bioreactor metagenome</name>
    <dbReference type="NCBI Taxonomy" id="1076179"/>
    <lineage>
        <taxon>unclassified sequences</taxon>
        <taxon>metagenomes</taxon>
        <taxon>ecological metagenomes</taxon>
    </lineage>
</organism>
<dbReference type="EMBL" id="VSSQ01111590">
    <property type="protein sequence ID" value="MPN48877.1"/>
    <property type="molecule type" value="Genomic_DNA"/>
</dbReference>
<evidence type="ECO:0000256" key="1">
    <source>
        <dbReference type="SAM" id="MobiDB-lite"/>
    </source>
</evidence>